<sequence length="67" mass="7705">MIIQWHQRSETGLLVFIICYADCLCSWSKVMYLFMFSVLFVIASRFSVSICSSLSPLVHNHCVCRSP</sequence>
<name>A0A0E9WY62_ANGAN</name>
<keyword evidence="1" id="KW-0812">Transmembrane</keyword>
<keyword evidence="1" id="KW-1133">Transmembrane helix</keyword>
<organism evidence="2">
    <name type="scientific">Anguilla anguilla</name>
    <name type="common">European freshwater eel</name>
    <name type="synonym">Muraena anguilla</name>
    <dbReference type="NCBI Taxonomy" id="7936"/>
    <lineage>
        <taxon>Eukaryota</taxon>
        <taxon>Metazoa</taxon>
        <taxon>Chordata</taxon>
        <taxon>Craniata</taxon>
        <taxon>Vertebrata</taxon>
        <taxon>Euteleostomi</taxon>
        <taxon>Actinopterygii</taxon>
        <taxon>Neopterygii</taxon>
        <taxon>Teleostei</taxon>
        <taxon>Anguilliformes</taxon>
        <taxon>Anguillidae</taxon>
        <taxon>Anguilla</taxon>
    </lineage>
</organism>
<dbReference type="AlphaFoldDB" id="A0A0E9WY62"/>
<keyword evidence="1" id="KW-0472">Membrane</keyword>
<reference evidence="2" key="1">
    <citation type="submission" date="2014-11" db="EMBL/GenBank/DDBJ databases">
        <authorList>
            <person name="Amaro Gonzalez C."/>
        </authorList>
    </citation>
    <scope>NUCLEOTIDE SEQUENCE</scope>
</reference>
<accession>A0A0E9WY62</accession>
<reference evidence="2" key="2">
    <citation type="journal article" date="2015" name="Fish Shellfish Immunol.">
        <title>Early steps in the European eel (Anguilla anguilla)-Vibrio vulnificus interaction in the gills: Role of the RtxA13 toxin.</title>
        <authorList>
            <person name="Callol A."/>
            <person name="Pajuelo D."/>
            <person name="Ebbesson L."/>
            <person name="Teles M."/>
            <person name="MacKenzie S."/>
            <person name="Amaro C."/>
        </authorList>
    </citation>
    <scope>NUCLEOTIDE SEQUENCE</scope>
</reference>
<feature type="transmembrane region" description="Helical" evidence="1">
    <location>
        <begin position="12"/>
        <end position="43"/>
    </location>
</feature>
<evidence type="ECO:0000256" key="1">
    <source>
        <dbReference type="SAM" id="Phobius"/>
    </source>
</evidence>
<dbReference type="EMBL" id="GBXM01013160">
    <property type="protein sequence ID" value="JAH95417.1"/>
    <property type="molecule type" value="Transcribed_RNA"/>
</dbReference>
<evidence type="ECO:0000313" key="2">
    <source>
        <dbReference type="EMBL" id="JAH95417.1"/>
    </source>
</evidence>
<protein>
    <submittedName>
        <fullName evidence="2">Uncharacterized protein</fullName>
    </submittedName>
</protein>
<proteinExistence type="predicted"/>